<dbReference type="EMBL" id="JAATEO010000014">
    <property type="protein sequence ID" value="NJP33155.1"/>
    <property type="molecule type" value="Genomic_DNA"/>
</dbReference>
<accession>A0ABX0ZB86</accession>
<evidence type="ECO:0000256" key="3">
    <source>
        <dbReference type="SAM" id="SignalP"/>
    </source>
</evidence>
<feature type="domain" description="ThuA-like" evidence="4">
    <location>
        <begin position="55"/>
        <end position="265"/>
    </location>
</feature>
<dbReference type="Proteomes" id="UP000783871">
    <property type="component" value="Unassembled WGS sequence"/>
</dbReference>
<keyword evidence="2" id="KW-1133">Transmembrane helix</keyword>
<dbReference type="InterPro" id="IPR029062">
    <property type="entry name" value="Class_I_gatase-like"/>
</dbReference>
<name>A0ABX0ZB86_9ACTN</name>
<proteinExistence type="predicted"/>
<dbReference type="InterPro" id="IPR029010">
    <property type="entry name" value="ThuA-like"/>
</dbReference>
<comment type="caution">
    <text evidence="5">The sequence shown here is derived from an EMBL/GenBank/DDBJ whole genome shotgun (WGS) entry which is preliminary data.</text>
</comment>
<evidence type="ECO:0000313" key="6">
    <source>
        <dbReference type="Proteomes" id="UP000783871"/>
    </source>
</evidence>
<evidence type="ECO:0000256" key="2">
    <source>
        <dbReference type="SAM" id="Phobius"/>
    </source>
</evidence>
<organism evidence="5 6">
    <name type="scientific">Micromonospora thermarum</name>
    <dbReference type="NCBI Taxonomy" id="2720024"/>
    <lineage>
        <taxon>Bacteria</taxon>
        <taxon>Bacillati</taxon>
        <taxon>Actinomycetota</taxon>
        <taxon>Actinomycetes</taxon>
        <taxon>Micromonosporales</taxon>
        <taxon>Micromonosporaceae</taxon>
        <taxon>Micromonospora</taxon>
    </lineage>
</organism>
<dbReference type="SUPFAM" id="SSF52317">
    <property type="entry name" value="Class I glutamine amidotransferase-like"/>
    <property type="match status" value="1"/>
</dbReference>
<keyword evidence="2" id="KW-0812">Transmembrane</keyword>
<reference evidence="5 6" key="1">
    <citation type="submission" date="2020-03" db="EMBL/GenBank/DDBJ databases">
        <title>WGS of actinomycetes isolated from Thailand.</title>
        <authorList>
            <person name="Thawai C."/>
        </authorList>
    </citation>
    <scope>NUCLEOTIDE SEQUENCE [LARGE SCALE GENOMIC DNA]</scope>
    <source>
        <strain evidence="5 6">HSS6-12</strain>
    </source>
</reference>
<keyword evidence="3" id="KW-0732">Signal</keyword>
<feature type="region of interest" description="Disordered" evidence="1">
    <location>
        <begin position="453"/>
        <end position="488"/>
    </location>
</feature>
<keyword evidence="2" id="KW-0472">Membrane</keyword>
<dbReference type="RefSeq" id="WP_168001541.1">
    <property type="nucleotide sequence ID" value="NZ_JAATEO010000014.1"/>
</dbReference>
<gene>
    <name evidence="5" type="ORF">HCJ94_14455</name>
</gene>
<dbReference type="Gene3D" id="2.120.10.30">
    <property type="entry name" value="TolB, C-terminal domain"/>
    <property type="match status" value="1"/>
</dbReference>
<feature type="chain" id="PRO_5047268701" evidence="3">
    <location>
        <begin position="34"/>
        <end position="520"/>
    </location>
</feature>
<feature type="transmembrane region" description="Helical" evidence="2">
    <location>
        <begin position="491"/>
        <end position="512"/>
    </location>
</feature>
<dbReference type="Pfam" id="PF06283">
    <property type="entry name" value="ThuA"/>
    <property type="match status" value="1"/>
</dbReference>
<dbReference type="InterPro" id="IPR011042">
    <property type="entry name" value="6-blade_b-propeller_TolB-like"/>
</dbReference>
<evidence type="ECO:0000256" key="1">
    <source>
        <dbReference type="SAM" id="MobiDB-lite"/>
    </source>
</evidence>
<keyword evidence="6" id="KW-1185">Reference proteome</keyword>
<protein>
    <submittedName>
        <fullName evidence="5">ThuA domain-containing protein</fullName>
    </submittedName>
</protein>
<evidence type="ECO:0000313" key="5">
    <source>
        <dbReference type="EMBL" id="NJP33155.1"/>
    </source>
</evidence>
<dbReference type="PANTHER" id="PTHR40469:SF2">
    <property type="entry name" value="GALACTOSE-BINDING DOMAIN-LIKE SUPERFAMILY PROTEIN"/>
    <property type="match status" value="1"/>
</dbReference>
<sequence length="520" mass="54227">MSRPRRARVPVTATLLTLGLAAATLVGVPAAQAAPAVQAAPVAAPEAAADEPFSVLVFSKTAGFRHDSIPTGIAAIQQLGAANGFTVDTTEDGAAFTDENLARYRVVVWLSTTGDVLAPDQQAAFERYIRAGGGYAGIHAASDTEYSWAWYGDLVGAHFASHPANQQATVKVEDHAHPSTAELPERWSRFDEWYNYQSNPRGDVHVLATLDETSYSPGAGAMGHDHPIAWCQDFDGGRAWYTGGGHTRESYAEPQFLAHLLGGIRTAAGVQDADCGASLTESFEKVALDSNTSNPMELDVAPDGRVFYIERDGRVQIVKPDTGSTVTALDLDVFTGKAPEMRIRKAVAAVLTGLVLAFLAAAPATAHSGKLKLTVAGDGAGGVTIQAAYADGHRLDKLVRLTLTAAGSGGRTVGPLQLEPAAEGQGSYTTGPILSPGTWTVRVTAPAPHSGAATAKVRARAPQTPSLAPVARDVSPARADRSTGDGAAPGWWRPVAVGVAVLLVVALTAPVLGRLRRGRS</sequence>
<dbReference type="PANTHER" id="PTHR40469">
    <property type="entry name" value="SECRETED GLYCOSYL HYDROLASE"/>
    <property type="match status" value="1"/>
</dbReference>
<feature type="signal peptide" evidence="3">
    <location>
        <begin position="1"/>
        <end position="33"/>
    </location>
</feature>
<evidence type="ECO:0000259" key="4">
    <source>
        <dbReference type="Pfam" id="PF06283"/>
    </source>
</evidence>
<dbReference type="Gene3D" id="3.40.50.880">
    <property type="match status" value="1"/>
</dbReference>